<evidence type="ECO:0000256" key="1">
    <source>
        <dbReference type="SAM" id="SignalP"/>
    </source>
</evidence>
<sequence length="62" mass="6963">MLLATLLHQPLSLPFCLLSHLVECWKHTNSGSLAICSNILYLLNKATSIYLKSKCYILTKKA</sequence>
<feature type="signal peptide" evidence="1">
    <location>
        <begin position="1"/>
        <end position="24"/>
    </location>
</feature>
<protein>
    <submittedName>
        <fullName evidence="2">Uncharacterized protein</fullName>
    </submittedName>
</protein>
<accession>A0A2P2P5T8</accession>
<dbReference type="AlphaFoldDB" id="A0A2P2P5T8"/>
<name>A0A2P2P5T8_RHIMU</name>
<organism evidence="2">
    <name type="scientific">Rhizophora mucronata</name>
    <name type="common">Asiatic mangrove</name>
    <dbReference type="NCBI Taxonomy" id="61149"/>
    <lineage>
        <taxon>Eukaryota</taxon>
        <taxon>Viridiplantae</taxon>
        <taxon>Streptophyta</taxon>
        <taxon>Embryophyta</taxon>
        <taxon>Tracheophyta</taxon>
        <taxon>Spermatophyta</taxon>
        <taxon>Magnoliopsida</taxon>
        <taxon>eudicotyledons</taxon>
        <taxon>Gunneridae</taxon>
        <taxon>Pentapetalae</taxon>
        <taxon>rosids</taxon>
        <taxon>fabids</taxon>
        <taxon>Malpighiales</taxon>
        <taxon>Rhizophoraceae</taxon>
        <taxon>Rhizophora</taxon>
    </lineage>
</organism>
<evidence type="ECO:0000313" key="2">
    <source>
        <dbReference type="EMBL" id="MBX50100.1"/>
    </source>
</evidence>
<keyword evidence="1" id="KW-0732">Signal</keyword>
<dbReference type="EMBL" id="GGEC01069616">
    <property type="protein sequence ID" value="MBX50100.1"/>
    <property type="molecule type" value="Transcribed_RNA"/>
</dbReference>
<reference evidence="2" key="1">
    <citation type="submission" date="2018-02" db="EMBL/GenBank/DDBJ databases">
        <title>Rhizophora mucronata_Transcriptome.</title>
        <authorList>
            <person name="Meera S.P."/>
            <person name="Sreeshan A."/>
            <person name="Augustine A."/>
        </authorList>
    </citation>
    <scope>NUCLEOTIDE SEQUENCE</scope>
    <source>
        <tissue evidence="2">Leaf</tissue>
    </source>
</reference>
<proteinExistence type="predicted"/>
<feature type="chain" id="PRO_5015177630" evidence="1">
    <location>
        <begin position="25"/>
        <end position="62"/>
    </location>
</feature>